<name>A0A392RBR0_9FABA</name>
<evidence type="ECO:0000313" key="1">
    <source>
        <dbReference type="EMBL" id="MCI33627.1"/>
    </source>
</evidence>
<reference evidence="1 2" key="1">
    <citation type="journal article" date="2018" name="Front. Plant Sci.">
        <title>Red Clover (Trifolium pratense) and Zigzag Clover (T. medium) - A Picture of Genomic Similarities and Differences.</title>
        <authorList>
            <person name="Dluhosova J."/>
            <person name="Istvanek J."/>
            <person name="Nedelnik J."/>
            <person name="Repkova J."/>
        </authorList>
    </citation>
    <scope>NUCLEOTIDE SEQUENCE [LARGE SCALE GENOMIC DNA]</scope>
    <source>
        <strain evidence="2">cv. 10/8</strain>
        <tissue evidence="1">Leaf</tissue>
    </source>
</reference>
<dbReference type="AlphaFoldDB" id="A0A392RBR0"/>
<comment type="caution">
    <text evidence="1">The sequence shown here is derived from an EMBL/GenBank/DDBJ whole genome shotgun (WGS) entry which is preliminary data.</text>
</comment>
<organism evidence="1 2">
    <name type="scientific">Trifolium medium</name>
    <dbReference type="NCBI Taxonomy" id="97028"/>
    <lineage>
        <taxon>Eukaryota</taxon>
        <taxon>Viridiplantae</taxon>
        <taxon>Streptophyta</taxon>
        <taxon>Embryophyta</taxon>
        <taxon>Tracheophyta</taxon>
        <taxon>Spermatophyta</taxon>
        <taxon>Magnoliopsida</taxon>
        <taxon>eudicotyledons</taxon>
        <taxon>Gunneridae</taxon>
        <taxon>Pentapetalae</taxon>
        <taxon>rosids</taxon>
        <taxon>fabids</taxon>
        <taxon>Fabales</taxon>
        <taxon>Fabaceae</taxon>
        <taxon>Papilionoideae</taxon>
        <taxon>50 kb inversion clade</taxon>
        <taxon>NPAAA clade</taxon>
        <taxon>Hologalegina</taxon>
        <taxon>IRL clade</taxon>
        <taxon>Trifolieae</taxon>
        <taxon>Trifolium</taxon>
    </lineage>
</organism>
<sequence>HSRENYYSTIDWSTCQTAVKHSKDVDKGNGQSTQKSMVVDPAVDFGLQFTTDRMFKTRQQMQYWVCEEVNKLGFSAVVAKSDNGDNKRKPYVAKAKKLGLILIVCVLCLFVC</sequence>
<evidence type="ECO:0008006" key="3">
    <source>
        <dbReference type="Google" id="ProtNLM"/>
    </source>
</evidence>
<dbReference type="EMBL" id="LXQA010205923">
    <property type="protein sequence ID" value="MCI33627.1"/>
    <property type="molecule type" value="Genomic_DNA"/>
</dbReference>
<proteinExistence type="predicted"/>
<dbReference type="Proteomes" id="UP000265520">
    <property type="component" value="Unassembled WGS sequence"/>
</dbReference>
<evidence type="ECO:0000313" key="2">
    <source>
        <dbReference type="Proteomes" id="UP000265520"/>
    </source>
</evidence>
<protein>
    <recommendedName>
        <fullName evidence="3">FAR1-related protein</fullName>
    </recommendedName>
</protein>
<accession>A0A392RBR0</accession>
<keyword evidence="2" id="KW-1185">Reference proteome</keyword>
<feature type="non-terminal residue" evidence="1">
    <location>
        <position position="1"/>
    </location>
</feature>